<dbReference type="Pfam" id="PF02018">
    <property type="entry name" value="CBM_4_9"/>
    <property type="match status" value="1"/>
</dbReference>
<dbReference type="InterPro" id="IPR008979">
    <property type="entry name" value="Galactose-bd-like_sf"/>
</dbReference>
<dbReference type="HOGENOM" id="CLU_1851207_0_0_0"/>
<dbReference type="Gene3D" id="2.60.120.260">
    <property type="entry name" value="Galactose-binding domain-like"/>
    <property type="match status" value="1"/>
</dbReference>
<keyword evidence="4" id="KW-1185">Reference proteome</keyword>
<keyword evidence="1" id="KW-0378">Hydrolase</keyword>
<protein>
    <recommendedName>
        <fullName evidence="2">CBM-cenC domain-containing protein</fullName>
    </recommendedName>
</protein>
<evidence type="ECO:0000313" key="4">
    <source>
        <dbReference type="Proteomes" id="UP000030661"/>
    </source>
</evidence>
<feature type="domain" description="CBM-cenC" evidence="2">
    <location>
        <begin position="14"/>
        <end position="109"/>
    </location>
</feature>
<sequence>MISKAIWLSNVQGVNGTRCLVVTNRQVGEDYSVQAKKVGFHLQNGIRYQGSVALRGNRAGTAYAALSREASPWDNWGLWQPVNLATAWQTIPLDFTVTGNPSPAQVRFSIMLGNFQGSVFIEDVKLWQTASSYLLWTR</sequence>
<dbReference type="SUPFAM" id="SSF49785">
    <property type="entry name" value="Galactose-binding domain-like"/>
    <property type="match status" value="1"/>
</dbReference>
<proteinExistence type="predicted"/>
<dbReference type="EMBL" id="DF820480">
    <property type="protein sequence ID" value="GAK61592.1"/>
    <property type="molecule type" value="Genomic_DNA"/>
</dbReference>
<gene>
    <name evidence="3" type="ORF">U27_01493</name>
</gene>
<organism evidence="3">
    <name type="scientific">Vecturithrix granuli</name>
    <dbReference type="NCBI Taxonomy" id="1499967"/>
    <lineage>
        <taxon>Bacteria</taxon>
        <taxon>Candidatus Moduliflexota</taxon>
        <taxon>Candidatus Vecturitrichia</taxon>
        <taxon>Candidatus Vecturitrichales</taxon>
        <taxon>Candidatus Vecturitrichaceae</taxon>
        <taxon>Candidatus Vecturithrix</taxon>
    </lineage>
</organism>
<dbReference type="GO" id="GO:0016798">
    <property type="term" value="F:hydrolase activity, acting on glycosyl bonds"/>
    <property type="evidence" value="ECO:0007669"/>
    <property type="project" value="InterPro"/>
</dbReference>
<name>A0A081CAI7_VECG1</name>
<reference evidence="3" key="1">
    <citation type="journal article" date="2015" name="PeerJ">
        <title>First genomic representation of candidate bacterial phylum KSB3 points to enhanced environmental sensing as a trigger of wastewater bulking.</title>
        <authorList>
            <person name="Sekiguchi Y."/>
            <person name="Ohashi A."/>
            <person name="Parks D.H."/>
            <person name="Yamauchi T."/>
            <person name="Tyson G.W."/>
            <person name="Hugenholtz P."/>
        </authorList>
    </citation>
    <scope>NUCLEOTIDE SEQUENCE [LARGE SCALE GENOMIC DNA]</scope>
</reference>
<evidence type="ECO:0000313" key="3">
    <source>
        <dbReference type="EMBL" id="GAK61592.1"/>
    </source>
</evidence>
<dbReference type="AlphaFoldDB" id="A0A081CAI7"/>
<accession>A0A081CAI7</accession>
<dbReference type="InterPro" id="IPR003305">
    <property type="entry name" value="CenC_carb-bd"/>
</dbReference>
<dbReference type="Proteomes" id="UP000030661">
    <property type="component" value="Unassembled WGS sequence"/>
</dbReference>
<evidence type="ECO:0000256" key="1">
    <source>
        <dbReference type="ARBA" id="ARBA00022801"/>
    </source>
</evidence>
<evidence type="ECO:0000259" key="2">
    <source>
        <dbReference type="Pfam" id="PF02018"/>
    </source>
</evidence>